<proteinExistence type="predicted"/>
<dbReference type="AlphaFoldDB" id="A0A5E4MY20"/>
<keyword evidence="2" id="KW-1185">Reference proteome</keyword>
<organism evidence="1 2">
    <name type="scientific">Cinara cedri</name>
    <dbReference type="NCBI Taxonomy" id="506608"/>
    <lineage>
        <taxon>Eukaryota</taxon>
        <taxon>Metazoa</taxon>
        <taxon>Ecdysozoa</taxon>
        <taxon>Arthropoda</taxon>
        <taxon>Hexapoda</taxon>
        <taxon>Insecta</taxon>
        <taxon>Pterygota</taxon>
        <taxon>Neoptera</taxon>
        <taxon>Paraneoptera</taxon>
        <taxon>Hemiptera</taxon>
        <taxon>Sternorrhyncha</taxon>
        <taxon>Aphidomorpha</taxon>
        <taxon>Aphidoidea</taxon>
        <taxon>Aphididae</taxon>
        <taxon>Lachninae</taxon>
        <taxon>Cinara</taxon>
    </lineage>
</organism>
<evidence type="ECO:0000313" key="2">
    <source>
        <dbReference type="Proteomes" id="UP000325440"/>
    </source>
</evidence>
<name>A0A5E4MY20_9HEMI</name>
<dbReference type="Proteomes" id="UP000325440">
    <property type="component" value="Unassembled WGS sequence"/>
</dbReference>
<gene>
    <name evidence="1" type="ORF">CINCED_3A019746</name>
</gene>
<protein>
    <submittedName>
        <fullName evidence="1">Uncharacterized protein</fullName>
    </submittedName>
</protein>
<reference evidence="1 2" key="1">
    <citation type="submission" date="2019-08" db="EMBL/GenBank/DDBJ databases">
        <authorList>
            <person name="Alioto T."/>
            <person name="Alioto T."/>
            <person name="Gomez Garrido J."/>
        </authorList>
    </citation>
    <scope>NUCLEOTIDE SEQUENCE [LARGE SCALE GENOMIC DNA]</scope>
</reference>
<sequence length="64" mass="7239">MTSSGVNCMVDRTMILWVISSISKPAENSNIYLDMLCAKIKDDNINFNTNQFNVVQQVVKDIVE</sequence>
<accession>A0A5E4MY20</accession>
<evidence type="ECO:0000313" key="1">
    <source>
        <dbReference type="EMBL" id="VVC37241.1"/>
    </source>
</evidence>
<dbReference type="EMBL" id="CABPRJ010001444">
    <property type="protein sequence ID" value="VVC37241.1"/>
    <property type="molecule type" value="Genomic_DNA"/>
</dbReference>